<protein>
    <submittedName>
        <fullName evidence="2">Uncharacterized protein</fullName>
    </submittedName>
</protein>
<sequence length="37" mass="4178">MKYCKRPVTVLIVAGIMSGIISMFFPNQHQSLVTYGF</sequence>
<evidence type="ECO:0000313" key="3">
    <source>
        <dbReference type="Proteomes" id="UP000809829"/>
    </source>
</evidence>
<proteinExistence type="predicted"/>
<keyword evidence="1" id="KW-0812">Transmembrane</keyword>
<comment type="caution">
    <text evidence="2">The sequence shown here is derived from an EMBL/GenBank/DDBJ whole genome shotgun (WGS) entry which is preliminary data.</text>
</comment>
<dbReference type="EMBL" id="JAFBFC010000003">
    <property type="protein sequence ID" value="MBM7702981.1"/>
    <property type="molecule type" value="Genomic_DNA"/>
</dbReference>
<dbReference type="Proteomes" id="UP000809829">
    <property type="component" value="Unassembled WGS sequence"/>
</dbReference>
<gene>
    <name evidence="2" type="ORF">JOC83_001828</name>
</gene>
<keyword evidence="1" id="KW-1133">Transmembrane helix</keyword>
<name>A0ABS2QU32_9BACI</name>
<keyword evidence="1" id="KW-0472">Membrane</keyword>
<keyword evidence="3" id="KW-1185">Reference proteome</keyword>
<evidence type="ECO:0000256" key="1">
    <source>
        <dbReference type="SAM" id="Phobius"/>
    </source>
</evidence>
<organism evidence="2 3">
    <name type="scientific">Priestia iocasae</name>
    <dbReference type="NCBI Taxonomy" id="2291674"/>
    <lineage>
        <taxon>Bacteria</taxon>
        <taxon>Bacillati</taxon>
        <taxon>Bacillota</taxon>
        <taxon>Bacilli</taxon>
        <taxon>Bacillales</taxon>
        <taxon>Bacillaceae</taxon>
        <taxon>Priestia</taxon>
    </lineage>
</organism>
<accession>A0ABS2QU32</accession>
<reference evidence="2 3" key="1">
    <citation type="submission" date="2021-01" db="EMBL/GenBank/DDBJ databases">
        <title>Genomic Encyclopedia of Type Strains, Phase IV (KMG-IV): sequencing the most valuable type-strain genomes for metagenomic binning, comparative biology and taxonomic classification.</title>
        <authorList>
            <person name="Goeker M."/>
        </authorList>
    </citation>
    <scope>NUCLEOTIDE SEQUENCE [LARGE SCALE GENOMIC DNA]</scope>
    <source>
        <strain evidence="2 3">DSM 104297</strain>
    </source>
</reference>
<feature type="transmembrane region" description="Helical" evidence="1">
    <location>
        <begin position="7"/>
        <end position="25"/>
    </location>
</feature>
<evidence type="ECO:0000313" key="2">
    <source>
        <dbReference type="EMBL" id="MBM7702981.1"/>
    </source>
</evidence>